<dbReference type="GO" id="GO:0055038">
    <property type="term" value="C:recycling endosome membrane"/>
    <property type="evidence" value="ECO:0007669"/>
    <property type="project" value="TreeGrafter"/>
</dbReference>
<evidence type="ECO:0000256" key="4">
    <source>
        <dbReference type="ARBA" id="ARBA00023136"/>
    </source>
</evidence>
<keyword evidence="8" id="KW-1185">Reference proteome</keyword>
<keyword evidence="2 6" id="KW-0812">Transmembrane</keyword>
<feature type="transmembrane region" description="Helical" evidence="6">
    <location>
        <begin position="286"/>
        <end position="307"/>
    </location>
</feature>
<evidence type="ECO:0000313" key="7">
    <source>
        <dbReference type="EMBL" id="ORC91800.1"/>
    </source>
</evidence>
<dbReference type="PANTHER" id="PTHR10687">
    <property type="entry name" value="SECRETORY CARRIER-ASSOCIATED MEMBRANE PROTEIN SCAMP"/>
    <property type="match status" value="1"/>
</dbReference>
<protein>
    <submittedName>
        <fullName evidence="7">Secretory carrier membrane protein 3</fullName>
    </submittedName>
</protein>
<dbReference type="Pfam" id="PF04144">
    <property type="entry name" value="SCAMP"/>
    <property type="match status" value="1"/>
</dbReference>
<dbReference type="GO" id="GO:0015031">
    <property type="term" value="P:protein transport"/>
    <property type="evidence" value="ECO:0007669"/>
    <property type="project" value="InterPro"/>
</dbReference>
<dbReference type="OrthoDB" id="242866at2759"/>
<feature type="transmembrane region" description="Helical" evidence="6">
    <location>
        <begin position="213"/>
        <end position="236"/>
    </location>
</feature>
<dbReference type="InterPro" id="IPR007273">
    <property type="entry name" value="SCAMP"/>
</dbReference>
<dbReference type="EMBL" id="NBCO01000005">
    <property type="protein sequence ID" value="ORC91800.1"/>
    <property type="molecule type" value="Genomic_DNA"/>
</dbReference>
<evidence type="ECO:0000256" key="2">
    <source>
        <dbReference type="ARBA" id="ARBA00022692"/>
    </source>
</evidence>
<keyword evidence="3 6" id="KW-1133">Transmembrane helix</keyword>
<feature type="compositionally biased region" description="Basic and acidic residues" evidence="5">
    <location>
        <begin position="103"/>
        <end position="115"/>
    </location>
</feature>
<dbReference type="Proteomes" id="UP000192257">
    <property type="component" value="Unassembled WGS sequence"/>
</dbReference>
<dbReference type="PANTHER" id="PTHR10687:SF85">
    <property type="entry name" value="SCAMP FAMILY PROTEIN"/>
    <property type="match status" value="1"/>
</dbReference>
<feature type="compositionally biased region" description="Polar residues" evidence="5">
    <location>
        <begin position="62"/>
        <end position="75"/>
    </location>
</feature>
<evidence type="ECO:0000256" key="5">
    <source>
        <dbReference type="SAM" id="MobiDB-lite"/>
    </source>
</evidence>
<feature type="transmembrane region" description="Helical" evidence="6">
    <location>
        <begin position="256"/>
        <end position="274"/>
    </location>
</feature>
<dbReference type="AlphaFoldDB" id="A0A1X0P5U6"/>
<dbReference type="VEuPathDB" id="TriTrypDB:TM35_000053960"/>
<evidence type="ECO:0000256" key="6">
    <source>
        <dbReference type="SAM" id="Phobius"/>
    </source>
</evidence>
<feature type="compositionally biased region" description="Polar residues" evidence="5">
    <location>
        <begin position="19"/>
        <end position="30"/>
    </location>
</feature>
<organism evidence="7 8">
    <name type="scientific">Trypanosoma theileri</name>
    <dbReference type="NCBI Taxonomy" id="67003"/>
    <lineage>
        <taxon>Eukaryota</taxon>
        <taxon>Discoba</taxon>
        <taxon>Euglenozoa</taxon>
        <taxon>Kinetoplastea</taxon>
        <taxon>Metakinetoplastina</taxon>
        <taxon>Trypanosomatida</taxon>
        <taxon>Trypanosomatidae</taxon>
        <taxon>Trypanosoma</taxon>
    </lineage>
</organism>
<evidence type="ECO:0000256" key="3">
    <source>
        <dbReference type="ARBA" id="ARBA00022989"/>
    </source>
</evidence>
<accession>A0A1X0P5U6</accession>
<evidence type="ECO:0000256" key="1">
    <source>
        <dbReference type="ARBA" id="ARBA00004141"/>
    </source>
</evidence>
<feature type="transmembrane region" description="Helical" evidence="6">
    <location>
        <begin position="327"/>
        <end position="351"/>
    </location>
</feature>
<keyword evidence="4 6" id="KW-0472">Membrane</keyword>
<dbReference type="GO" id="GO:0032588">
    <property type="term" value="C:trans-Golgi network membrane"/>
    <property type="evidence" value="ECO:0007669"/>
    <property type="project" value="TreeGrafter"/>
</dbReference>
<evidence type="ECO:0000313" key="8">
    <source>
        <dbReference type="Proteomes" id="UP000192257"/>
    </source>
</evidence>
<comment type="subcellular location">
    <subcellularLocation>
        <location evidence="1">Membrane</location>
        <topology evidence="1">Multi-pass membrane protein</topology>
    </subcellularLocation>
</comment>
<reference evidence="7 8" key="1">
    <citation type="submission" date="2017-03" db="EMBL/GenBank/DDBJ databases">
        <title>An alternative strategy for trypanosome survival in the mammalian bloodstream revealed through genome and transcriptome analysis of the ubiquitous bovine parasite Trypanosoma (Megatrypanum) theileri.</title>
        <authorList>
            <person name="Kelly S."/>
            <person name="Ivens A."/>
            <person name="Mott A."/>
            <person name="O'Neill E."/>
            <person name="Emms D."/>
            <person name="Macleod O."/>
            <person name="Voorheis P."/>
            <person name="Matthews J."/>
            <person name="Matthews K."/>
            <person name="Carrington M."/>
        </authorList>
    </citation>
    <scope>NUCLEOTIDE SEQUENCE [LARGE SCALE GENOMIC DNA]</scope>
    <source>
        <strain evidence="7">Edinburgh</strain>
    </source>
</reference>
<dbReference type="RefSeq" id="XP_028885866.1">
    <property type="nucleotide sequence ID" value="XM_029023051.1"/>
</dbReference>
<comment type="caution">
    <text evidence="7">The sequence shown here is derived from an EMBL/GenBank/DDBJ whole genome shotgun (WGS) entry which is preliminary data.</text>
</comment>
<feature type="region of interest" description="Disordered" evidence="5">
    <location>
        <begin position="19"/>
        <end position="117"/>
    </location>
</feature>
<dbReference type="GeneID" id="39982831"/>
<gene>
    <name evidence="7" type="ORF">TM35_000053960</name>
</gene>
<sequence length="377" mass="42974">MYRFESEVSELQKMYNFNSEADNETISSKTPHAPPEAPAYLEDVKLQSDGGEEVETREEQKTIPNTKLTAQNLPQPSMFGKEDSRPSPSEGASVFSPTAENGEGNKKGKREDRKENHKLRVAKEVLGLNKKSTKGMTPEEKERVLLEERWLKTIEEEKRLNALESQVRERETTMRQANLTPNFPPKFLCIKPFLHHEIALVPEPRRLYVRMNFINWIITCLLLVINTAITIGVILAPYREGTTKRFNKAQSIVLSIVYLIGIPLSFIIWYWPVYRACSTGRHTKHLLSLCGLIVALAFSVFIFVGPSNYGASGIDFARGVSETKSKILVLPVIIVLSLWGLEAVFLCYCIVKQWIFYRLDVNAQQEVRRQMRNVIGV</sequence>
<proteinExistence type="predicted"/>
<name>A0A1X0P5U6_9TRYP</name>